<organism evidence="2 3">
    <name type="scientific">Stylosanthes scabra</name>
    <dbReference type="NCBI Taxonomy" id="79078"/>
    <lineage>
        <taxon>Eukaryota</taxon>
        <taxon>Viridiplantae</taxon>
        <taxon>Streptophyta</taxon>
        <taxon>Embryophyta</taxon>
        <taxon>Tracheophyta</taxon>
        <taxon>Spermatophyta</taxon>
        <taxon>Magnoliopsida</taxon>
        <taxon>eudicotyledons</taxon>
        <taxon>Gunneridae</taxon>
        <taxon>Pentapetalae</taxon>
        <taxon>rosids</taxon>
        <taxon>fabids</taxon>
        <taxon>Fabales</taxon>
        <taxon>Fabaceae</taxon>
        <taxon>Papilionoideae</taxon>
        <taxon>50 kb inversion clade</taxon>
        <taxon>dalbergioids sensu lato</taxon>
        <taxon>Dalbergieae</taxon>
        <taxon>Pterocarpus clade</taxon>
        <taxon>Stylosanthes</taxon>
    </lineage>
</organism>
<evidence type="ECO:0000313" key="3">
    <source>
        <dbReference type="Proteomes" id="UP001341840"/>
    </source>
</evidence>
<comment type="caution">
    <text evidence="2">The sequence shown here is derived from an EMBL/GenBank/DDBJ whole genome shotgun (WGS) entry which is preliminary data.</text>
</comment>
<feature type="compositionally biased region" description="Basic and acidic residues" evidence="1">
    <location>
        <begin position="76"/>
        <end position="85"/>
    </location>
</feature>
<keyword evidence="3" id="KW-1185">Reference proteome</keyword>
<sequence>SQFQNRVDEDESDVSNNYQGVFYRSATIVVNRPPPEQPDLGAFEVGKDEPASALITAEAGSCSPDDLMDSVTGIHRGAESQRGEGRATLPN</sequence>
<protein>
    <submittedName>
        <fullName evidence="2">Uncharacterized protein</fullName>
    </submittedName>
</protein>
<dbReference type="EMBL" id="JASCZI010241924">
    <property type="protein sequence ID" value="MED6208403.1"/>
    <property type="molecule type" value="Genomic_DNA"/>
</dbReference>
<feature type="non-terminal residue" evidence="2">
    <location>
        <position position="1"/>
    </location>
</feature>
<reference evidence="2 3" key="1">
    <citation type="journal article" date="2023" name="Plants (Basel)">
        <title>Bridging the Gap: Combining Genomics and Transcriptomics Approaches to Understand Stylosanthes scabra, an Orphan Legume from the Brazilian Caatinga.</title>
        <authorList>
            <person name="Ferreira-Neto J.R.C."/>
            <person name="da Silva M.D."/>
            <person name="Binneck E."/>
            <person name="de Melo N.F."/>
            <person name="da Silva R.H."/>
            <person name="de Melo A.L.T.M."/>
            <person name="Pandolfi V."/>
            <person name="Bustamante F.O."/>
            <person name="Brasileiro-Vidal A.C."/>
            <person name="Benko-Iseppon A.M."/>
        </authorList>
    </citation>
    <scope>NUCLEOTIDE SEQUENCE [LARGE SCALE GENOMIC DNA]</scope>
    <source>
        <tissue evidence="2">Leaves</tissue>
    </source>
</reference>
<proteinExistence type="predicted"/>
<name>A0ABU6YIC1_9FABA</name>
<feature type="region of interest" description="Disordered" evidence="1">
    <location>
        <begin position="60"/>
        <end position="91"/>
    </location>
</feature>
<accession>A0ABU6YIC1</accession>
<evidence type="ECO:0000256" key="1">
    <source>
        <dbReference type="SAM" id="MobiDB-lite"/>
    </source>
</evidence>
<evidence type="ECO:0000313" key="2">
    <source>
        <dbReference type="EMBL" id="MED6208403.1"/>
    </source>
</evidence>
<gene>
    <name evidence="2" type="ORF">PIB30_044739</name>
</gene>
<dbReference type="Proteomes" id="UP001341840">
    <property type="component" value="Unassembled WGS sequence"/>
</dbReference>